<comment type="subcellular location">
    <subcellularLocation>
        <location evidence="1">Secreted</location>
    </subcellularLocation>
</comment>
<dbReference type="PANTHER" id="PTHR24276:SF91">
    <property type="entry name" value="AT26814P-RELATED"/>
    <property type="match status" value="1"/>
</dbReference>
<feature type="domain" description="Peptidase S1" evidence="11">
    <location>
        <begin position="37"/>
        <end position="270"/>
    </location>
</feature>
<dbReference type="PROSITE" id="PS00135">
    <property type="entry name" value="TRYPSIN_SER"/>
    <property type="match status" value="1"/>
</dbReference>
<feature type="chain" id="PRO_5001982420" evidence="10">
    <location>
        <begin position="22"/>
        <end position="278"/>
    </location>
</feature>
<dbReference type="InterPro" id="IPR001314">
    <property type="entry name" value="Peptidase_S1A"/>
</dbReference>
<dbReference type="InterPro" id="IPR009003">
    <property type="entry name" value="Peptidase_S1_PA"/>
</dbReference>
<dbReference type="InterPro" id="IPR043504">
    <property type="entry name" value="Peptidase_S1_PA_chymotrypsin"/>
</dbReference>
<comment type="similarity">
    <text evidence="2">Belongs to the peptidase S1 family.</text>
</comment>
<reference evidence="12" key="2">
    <citation type="journal article" date="2015" name="Gigascience">
        <title>Reconstructing a comprehensive transcriptome assembly of a white-pupal translocated strain of the pest fruit fly Bactrocera cucurbitae.</title>
        <authorList>
            <person name="Sim S.B."/>
            <person name="Calla B."/>
            <person name="Hall B."/>
            <person name="DeRego T."/>
            <person name="Geib S.M."/>
        </authorList>
    </citation>
    <scope>NUCLEOTIDE SEQUENCE</scope>
</reference>
<dbReference type="SUPFAM" id="SSF50494">
    <property type="entry name" value="Trypsin-like serine proteases"/>
    <property type="match status" value="1"/>
</dbReference>
<accession>A0A0A1WN63</accession>
<name>A0A0A1WN63_ZEUCU</name>
<dbReference type="Gene3D" id="2.40.10.10">
    <property type="entry name" value="Trypsin-like serine proteases"/>
    <property type="match status" value="1"/>
</dbReference>
<dbReference type="InterPro" id="IPR050430">
    <property type="entry name" value="Peptidase_S1"/>
</dbReference>
<dbReference type="SMART" id="SM00020">
    <property type="entry name" value="Tryp_SPc"/>
    <property type="match status" value="1"/>
</dbReference>
<dbReference type="GO" id="GO:0005576">
    <property type="term" value="C:extracellular region"/>
    <property type="evidence" value="ECO:0007669"/>
    <property type="project" value="UniProtKB-SubCell"/>
</dbReference>
<reference evidence="12" key="1">
    <citation type="submission" date="2014-11" db="EMBL/GenBank/DDBJ databases">
        <authorList>
            <person name="Geib S."/>
        </authorList>
    </citation>
    <scope>NUCLEOTIDE SEQUENCE</scope>
</reference>
<dbReference type="FunFam" id="2.40.10.10:FF:000047">
    <property type="entry name" value="Trypsin eta"/>
    <property type="match status" value="1"/>
</dbReference>
<keyword evidence="5 9" id="KW-0378">Hydrolase</keyword>
<dbReference type="GO" id="GO:0016485">
    <property type="term" value="P:protein processing"/>
    <property type="evidence" value="ECO:0007669"/>
    <property type="project" value="UniProtKB-ARBA"/>
</dbReference>
<evidence type="ECO:0000256" key="9">
    <source>
        <dbReference type="RuleBase" id="RU363034"/>
    </source>
</evidence>
<keyword evidence="6 9" id="KW-0720">Serine protease</keyword>
<evidence type="ECO:0000313" key="12">
    <source>
        <dbReference type="EMBL" id="JAC99822.1"/>
    </source>
</evidence>
<evidence type="ECO:0000256" key="1">
    <source>
        <dbReference type="ARBA" id="ARBA00004613"/>
    </source>
</evidence>
<keyword evidence="4 9" id="KW-0645">Protease</keyword>
<evidence type="ECO:0000256" key="4">
    <source>
        <dbReference type="ARBA" id="ARBA00022670"/>
    </source>
</evidence>
<evidence type="ECO:0000256" key="3">
    <source>
        <dbReference type="ARBA" id="ARBA00022525"/>
    </source>
</evidence>
<evidence type="ECO:0000259" key="11">
    <source>
        <dbReference type="PROSITE" id="PS50240"/>
    </source>
</evidence>
<organism evidence="12">
    <name type="scientific">Zeugodacus cucurbitae</name>
    <name type="common">Melon fruit fly</name>
    <name type="synonym">Bactrocera cucurbitae</name>
    <dbReference type="NCBI Taxonomy" id="28588"/>
    <lineage>
        <taxon>Eukaryota</taxon>
        <taxon>Metazoa</taxon>
        <taxon>Ecdysozoa</taxon>
        <taxon>Arthropoda</taxon>
        <taxon>Hexapoda</taxon>
        <taxon>Insecta</taxon>
        <taxon>Pterygota</taxon>
        <taxon>Neoptera</taxon>
        <taxon>Endopterygota</taxon>
        <taxon>Diptera</taxon>
        <taxon>Brachycera</taxon>
        <taxon>Muscomorpha</taxon>
        <taxon>Tephritoidea</taxon>
        <taxon>Tephritidae</taxon>
        <taxon>Zeugodacus</taxon>
        <taxon>Zeugodacus</taxon>
    </lineage>
</organism>
<gene>
    <name evidence="12" type="primary">zetaTry_0</name>
    <name evidence="12" type="ORF">g.7366</name>
</gene>
<sequence length="278" mass="29391">MKICIISVSILALAFMNTTWARTLAEVDTADTKDGRIVGGYTVDITAHPHQVSMRLKGILSSQKSYAHNCGGAIYSEYIVVTAAHCVIGKVASQYQIVAGANERRSVGGALVPVKEIIMHENYQPSSYNNDIALMVLAAPLPINNVTIKAIPLADRPSLNGDTAVITGWGALKQGSSSPDLLQEVKVPIVSNELCQEDYGAGRITDSMLCAGLRGVGGKDTCQGDSGGPLLVNGKLAGIVSWGNGCASPKYPGVYANVTHLLPWLHENIAAIESTLLY</sequence>
<evidence type="ECO:0000256" key="6">
    <source>
        <dbReference type="ARBA" id="ARBA00022825"/>
    </source>
</evidence>
<dbReference type="EMBL" id="GBXI01014469">
    <property type="protein sequence ID" value="JAC99822.1"/>
    <property type="molecule type" value="Transcribed_RNA"/>
</dbReference>
<dbReference type="InterPro" id="IPR001254">
    <property type="entry name" value="Trypsin_dom"/>
</dbReference>
<dbReference type="AlphaFoldDB" id="A0A0A1WN63"/>
<evidence type="ECO:0000256" key="7">
    <source>
        <dbReference type="ARBA" id="ARBA00023145"/>
    </source>
</evidence>
<keyword evidence="10" id="KW-0732">Signal</keyword>
<dbReference type="InterPro" id="IPR033116">
    <property type="entry name" value="TRYPSIN_SER"/>
</dbReference>
<evidence type="ECO:0000256" key="5">
    <source>
        <dbReference type="ARBA" id="ARBA00022801"/>
    </source>
</evidence>
<dbReference type="GO" id="GO:0004252">
    <property type="term" value="F:serine-type endopeptidase activity"/>
    <property type="evidence" value="ECO:0007669"/>
    <property type="project" value="InterPro"/>
</dbReference>
<dbReference type="PRINTS" id="PR00722">
    <property type="entry name" value="CHYMOTRYPSIN"/>
</dbReference>
<keyword evidence="7" id="KW-0865">Zymogen</keyword>
<evidence type="ECO:0000256" key="2">
    <source>
        <dbReference type="ARBA" id="ARBA00007664"/>
    </source>
</evidence>
<dbReference type="CDD" id="cd00190">
    <property type="entry name" value="Tryp_SPc"/>
    <property type="match status" value="1"/>
</dbReference>
<feature type="signal peptide" evidence="10">
    <location>
        <begin position="1"/>
        <end position="21"/>
    </location>
</feature>
<dbReference type="PROSITE" id="PS50240">
    <property type="entry name" value="TRYPSIN_DOM"/>
    <property type="match status" value="1"/>
</dbReference>
<evidence type="ECO:0000256" key="10">
    <source>
        <dbReference type="SAM" id="SignalP"/>
    </source>
</evidence>
<evidence type="ECO:0000256" key="8">
    <source>
        <dbReference type="ARBA" id="ARBA00023157"/>
    </source>
</evidence>
<dbReference type="InterPro" id="IPR018114">
    <property type="entry name" value="TRYPSIN_HIS"/>
</dbReference>
<dbReference type="PANTHER" id="PTHR24276">
    <property type="entry name" value="POLYSERASE-RELATED"/>
    <property type="match status" value="1"/>
</dbReference>
<keyword evidence="8" id="KW-1015">Disulfide bond</keyword>
<dbReference type="Pfam" id="PF00089">
    <property type="entry name" value="Trypsin"/>
    <property type="match status" value="1"/>
</dbReference>
<keyword evidence="3" id="KW-0964">Secreted</keyword>
<proteinExistence type="inferred from homology"/>
<protein>
    <submittedName>
        <fullName evidence="12">Trypsin zeta</fullName>
    </submittedName>
</protein>
<dbReference type="PROSITE" id="PS00134">
    <property type="entry name" value="TRYPSIN_HIS"/>
    <property type="match status" value="1"/>
</dbReference>